<organism evidence="1 2">
    <name type="scientific">Achromobacter insuavis</name>
    <dbReference type="NCBI Taxonomy" id="1287735"/>
    <lineage>
        <taxon>Bacteria</taxon>
        <taxon>Pseudomonadati</taxon>
        <taxon>Pseudomonadota</taxon>
        <taxon>Betaproteobacteria</taxon>
        <taxon>Burkholderiales</taxon>
        <taxon>Alcaligenaceae</taxon>
        <taxon>Achromobacter</taxon>
    </lineage>
</organism>
<dbReference type="Proteomes" id="UP000507979">
    <property type="component" value="Unassembled WGS sequence"/>
</dbReference>
<evidence type="ECO:0000313" key="2">
    <source>
        <dbReference type="Proteomes" id="UP000507979"/>
    </source>
</evidence>
<protein>
    <recommendedName>
        <fullName evidence="3">DUF4272 domain-containing protein</fullName>
    </recommendedName>
</protein>
<dbReference type="InterPro" id="IPR025368">
    <property type="entry name" value="DUF4272"/>
</dbReference>
<reference evidence="1 2" key="1">
    <citation type="submission" date="2020-04" db="EMBL/GenBank/DDBJ databases">
        <authorList>
            <person name="De Canck E."/>
        </authorList>
    </citation>
    <scope>NUCLEOTIDE SEQUENCE [LARGE SCALE GENOMIC DNA]</scope>
    <source>
        <strain evidence="1 2">LMG 26845</strain>
    </source>
</reference>
<sequence>MRTPNIFRRWWDRQNERNAIKNDLIAFSKDCLLAVGRHVPDARRPRVRGVWYGDPTHSRIVWTDGAGRKWRWPLFILFSVCQKRPDERDLIIEKSLRNLLSPPPVSQWREPEFRTAEQVAQRLLALIAVVWRADEREDVAVEGIAWAEQNDVIALLSPAEALYLGQAQRPAHQDLVNFSWRAEAIVPLAWALGGMPELPPSCQRADIWAIPLVQVAKAAPADFVANACLRSLDEVADEEHRLQDEHWHVHDAQLRGRPTPAHLDAGVVTERRYALSWMVGYGESWDDVPVNT</sequence>
<gene>
    <name evidence="1" type="ORF">LMG26845_02329</name>
</gene>
<keyword evidence="2" id="KW-1185">Reference proteome</keyword>
<dbReference type="RefSeq" id="WP_054428901.1">
    <property type="nucleotide sequence ID" value="NZ_CADIJR010000017.1"/>
</dbReference>
<name>A0A6J4ZVX0_9BURK</name>
<dbReference type="EMBL" id="CADIJR010000017">
    <property type="protein sequence ID" value="CAB3644452.1"/>
    <property type="molecule type" value="Genomic_DNA"/>
</dbReference>
<dbReference type="AlphaFoldDB" id="A0A6J4ZVX0"/>
<dbReference type="GeneID" id="92898187"/>
<proteinExistence type="predicted"/>
<accession>A0A6J4ZVX0</accession>
<evidence type="ECO:0008006" key="3">
    <source>
        <dbReference type="Google" id="ProtNLM"/>
    </source>
</evidence>
<evidence type="ECO:0000313" key="1">
    <source>
        <dbReference type="EMBL" id="CAB3644452.1"/>
    </source>
</evidence>
<dbReference type="Pfam" id="PF14094">
    <property type="entry name" value="DUF4272"/>
    <property type="match status" value="1"/>
</dbReference>